<keyword evidence="2" id="KW-1185">Reference proteome</keyword>
<gene>
    <name evidence="1" type="ORF">N8T08_006874</name>
</gene>
<comment type="caution">
    <text evidence="1">The sequence shown here is derived from an EMBL/GenBank/DDBJ whole genome shotgun (WGS) entry which is preliminary data.</text>
</comment>
<protein>
    <submittedName>
        <fullName evidence="1">Uncharacterized protein</fullName>
    </submittedName>
</protein>
<dbReference type="Proteomes" id="UP001177260">
    <property type="component" value="Unassembled WGS sequence"/>
</dbReference>
<proteinExistence type="predicted"/>
<organism evidence="1 2">
    <name type="scientific">Aspergillus melleus</name>
    <dbReference type="NCBI Taxonomy" id="138277"/>
    <lineage>
        <taxon>Eukaryota</taxon>
        <taxon>Fungi</taxon>
        <taxon>Dikarya</taxon>
        <taxon>Ascomycota</taxon>
        <taxon>Pezizomycotina</taxon>
        <taxon>Eurotiomycetes</taxon>
        <taxon>Eurotiomycetidae</taxon>
        <taxon>Eurotiales</taxon>
        <taxon>Aspergillaceae</taxon>
        <taxon>Aspergillus</taxon>
        <taxon>Aspergillus subgen. Circumdati</taxon>
    </lineage>
</organism>
<evidence type="ECO:0000313" key="1">
    <source>
        <dbReference type="EMBL" id="KAK1143346.1"/>
    </source>
</evidence>
<evidence type="ECO:0000313" key="2">
    <source>
        <dbReference type="Proteomes" id="UP001177260"/>
    </source>
</evidence>
<sequence length="255" mass="29663">MEAKELEEMEFPAHSYVPMTFVRAILDKPGHALFVSGITQLEFNLSRTDEEPIPYDPLKARVGAPARLGNKYFAEYFAANLFGLDHYRDKGRRIGYRMHMPCWVLLCRLVGKQLIEEYLDCFVATVRSFWRSNISKWDLSSVEDYDDNCYGIMPWSERPWIWPKYAYGDDPAHPEHWLQVNIRENPGSISDIHQLIRNASLVPGQPEAIYDNYPVHKIPLEIAVMIVDLIRKQPGSKVDWQILCLGLEELLFDHH</sequence>
<reference evidence="1 2" key="1">
    <citation type="journal article" date="2023" name="ACS Omega">
        <title>Identification of the Neoaspergillic Acid Biosynthesis Gene Cluster by Establishing an In Vitro CRISPR-Ribonucleoprotein Genetic System in Aspergillus melleus.</title>
        <authorList>
            <person name="Yuan B."/>
            <person name="Grau M.F."/>
            <person name="Murata R.M."/>
            <person name="Torok T."/>
            <person name="Venkateswaran K."/>
            <person name="Stajich J.E."/>
            <person name="Wang C.C.C."/>
        </authorList>
    </citation>
    <scope>NUCLEOTIDE SEQUENCE [LARGE SCALE GENOMIC DNA]</scope>
    <source>
        <strain evidence="1 2">IMV 1140</strain>
    </source>
</reference>
<name>A0ACC3B0B5_9EURO</name>
<accession>A0ACC3B0B5</accession>
<dbReference type="EMBL" id="JAOPJF010000041">
    <property type="protein sequence ID" value="KAK1143346.1"/>
    <property type="molecule type" value="Genomic_DNA"/>
</dbReference>